<dbReference type="Proteomes" id="UP000000768">
    <property type="component" value="Chromosome 1"/>
</dbReference>
<evidence type="ECO:0000256" key="1">
    <source>
        <dbReference type="SAM" id="Phobius"/>
    </source>
</evidence>
<proteinExistence type="predicted"/>
<protein>
    <recommendedName>
        <fullName evidence="2">DUF6821 domain-containing protein</fullName>
    </recommendedName>
</protein>
<dbReference type="ExpressionAtlas" id="A0A1Z5S4C5">
    <property type="expression patterns" value="baseline and differential"/>
</dbReference>
<feature type="domain" description="DUF6821" evidence="2">
    <location>
        <begin position="73"/>
        <end position="185"/>
    </location>
</feature>
<name>A0A1Z5S4C5_SORBI</name>
<evidence type="ECO:0000313" key="3">
    <source>
        <dbReference type="EMBL" id="OQU90797.1"/>
    </source>
</evidence>
<reference evidence="3 4" key="1">
    <citation type="journal article" date="2009" name="Nature">
        <title>The Sorghum bicolor genome and the diversification of grasses.</title>
        <authorList>
            <person name="Paterson A.H."/>
            <person name="Bowers J.E."/>
            <person name="Bruggmann R."/>
            <person name="Dubchak I."/>
            <person name="Grimwood J."/>
            <person name="Gundlach H."/>
            <person name="Haberer G."/>
            <person name="Hellsten U."/>
            <person name="Mitros T."/>
            <person name="Poliakov A."/>
            <person name="Schmutz J."/>
            <person name="Spannagl M."/>
            <person name="Tang H."/>
            <person name="Wang X."/>
            <person name="Wicker T."/>
            <person name="Bharti A.K."/>
            <person name="Chapman J."/>
            <person name="Feltus F.A."/>
            <person name="Gowik U."/>
            <person name="Grigoriev I.V."/>
            <person name="Lyons E."/>
            <person name="Maher C.A."/>
            <person name="Martis M."/>
            <person name="Narechania A."/>
            <person name="Otillar R.P."/>
            <person name="Penning B.W."/>
            <person name="Salamov A.A."/>
            <person name="Wang Y."/>
            <person name="Zhang L."/>
            <person name="Carpita N.C."/>
            <person name="Freeling M."/>
            <person name="Gingle A.R."/>
            <person name="Hash C.T."/>
            <person name="Keller B."/>
            <person name="Klein P."/>
            <person name="Kresovich S."/>
            <person name="McCann M.C."/>
            <person name="Ming R."/>
            <person name="Peterson D.G."/>
            <person name="Mehboob-ur-Rahman"/>
            <person name="Ware D."/>
            <person name="Westhoff P."/>
            <person name="Mayer K.F."/>
            <person name="Messing J."/>
            <person name="Rokhsar D.S."/>
        </authorList>
    </citation>
    <scope>NUCLEOTIDE SEQUENCE [LARGE SCALE GENOMIC DNA]</scope>
    <source>
        <strain evidence="4">cv. BTx623</strain>
    </source>
</reference>
<reference evidence="4" key="2">
    <citation type="journal article" date="2018" name="Plant J.">
        <title>The Sorghum bicolor reference genome: improved assembly, gene annotations, a transcriptome atlas, and signatures of genome organization.</title>
        <authorList>
            <person name="McCormick R.F."/>
            <person name="Truong S.K."/>
            <person name="Sreedasyam A."/>
            <person name="Jenkins J."/>
            <person name="Shu S."/>
            <person name="Sims D."/>
            <person name="Kennedy M."/>
            <person name="Amirebrahimi M."/>
            <person name="Weers B.D."/>
            <person name="McKinley B."/>
            <person name="Mattison A."/>
            <person name="Morishige D.T."/>
            <person name="Grimwood J."/>
            <person name="Schmutz J."/>
            <person name="Mullet J.E."/>
        </authorList>
    </citation>
    <scope>NUCLEOTIDE SEQUENCE [LARGE SCALE GENOMIC DNA]</scope>
    <source>
        <strain evidence="4">cv. BTx623</strain>
    </source>
</reference>
<keyword evidence="1" id="KW-0812">Transmembrane</keyword>
<dbReference type="InterPro" id="IPR049224">
    <property type="entry name" value="DUF6821"/>
</dbReference>
<keyword evidence="1" id="KW-0472">Membrane</keyword>
<keyword evidence="4" id="KW-1185">Reference proteome</keyword>
<dbReference type="PANTHER" id="PTHR33646:SF2">
    <property type="entry name" value="F20H23.8 PROTEIN"/>
    <property type="match status" value="1"/>
</dbReference>
<dbReference type="InterPro" id="IPR045883">
    <property type="entry name" value="At4g13530-like"/>
</dbReference>
<dbReference type="Gramene" id="OQU90797">
    <property type="protein sequence ID" value="OQU90797"/>
    <property type="gene ID" value="SORBI_3001G048000"/>
</dbReference>
<dbReference type="Pfam" id="PF20705">
    <property type="entry name" value="DUF6821"/>
    <property type="match status" value="1"/>
</dbReference>
<evidence type="ECO:0000259" key="2">
    <source>
        <dbReference type="Pfam" id="PF20705"/>
    </source>
</evidence>
<organism evidence="3 4">
    <name type="scientific">Sorghum bicolor</name>
    <name type="common">Sorghum</name>
    <name type="synonym">Sorghum vulgare</name>
    <dbReference type="NCBI Taxonomy" id="4558"/>
    <lineage>
        <taxon>Eukaryota</taxon>
        <taxon>Viridiplantae</taxon>
        <taxon>Streptophyta</taxon>
        <taxon>Embryophyta</taxon>
        <taxon>Tracheophyta</taxon>
        <taxon>Spermatophyta</taxon>
        <taxon>Magnoliopsida</taxon>
        <taxon>Liliopsida</taxon>
        <taxon>Poales</taxon>
        <taxon>Poaceae</taxon>
        <taxon>PACMAD clade</taxon>
        <taxon>Panicoideae</taxon>
        <taxon>Andropogonodae</taxon>
        <taxon>Andropogoneae</taxon>
        <taxon>Sorghinae</taxon>
        <taxon>Sorghum</taxon>
    </lineage>
</organism>
<evidence type="ECO:0000313" key="4">
    <source>
        <dbReference type="Proteomes" id="UP000000768"/>
    </source>
</evidence>
<accession>A0A1Z5S4C5</accession>
<gene>
    <name evidence="3" type="ORF">SORBI_3001G048000</name>
</gene>
<dbReference type="EMBL" id="CM000760">
    <property type="protein sequence ID" value="OQU90797.1"/>
    <property type="molecule type" value="Genomic_DNA"/>
</dbReference>
<feature type="transmembrane region" description="Helical" evidence="1">
    <location>
        <begin position="100"/>
        <end position="122"/>
    </location>
</feature>
<dbReference type="PANTHER" id="PTHR33646">
    <property type="entry name" value="GB|AAF00631.1"/>
    <property type="match status" value="1"/>
</dbReference>
<keyword evidence="1" id="KW-1133">Transmembrane helix</keyword>
<sequence>MSRGASMDTISLDDWELLLPDHKSSFLVDVECSNGSHGVVVGEEQEETTIKSVKEADQDDDVLVEAAVPDGVSQRAREEEEEEGVSKTGFSVGSLRVNGVGALCSFGVAAATFCILLLGGGGGKQQQQLHKRQGHKIQLQQMYAGDERIQQVVQQASRLNQTMSSVMGGASSARASISFGGYYQGF</sequence>
<dbReference type="AlphaFoldDB" id="A0A1Z5S4C5"/>